<proteinExistence type="predicted"/>
<evidence type="ECO:0000313" key="1">
    <source>
        <dbReference type="EMBL" id="KAF3434628.1"/>
    </source>
</evidence>
<organism evidence="1 2">
    <name type="scientific">Rhamnella rubrinervis</name>
    <dbReference type="NCBI Taxonomy" id="2594499"/>
    <lineage>
        <taxon>Eukaryota</taxon>
        <taxon>Viridiplantae</taxon>
        <taxon>Streptophyta</taxon>
        <taxon>Embryophyta</taxon>
        <taxon>Tracheophyta</taxon>
        <taxon>Spermatophyta</taxon>
        <taxon>Magnoliopsida</taxon>
        <taxon>eudicotyledons</taxon>
        <taxon>Gunneridae</taxon>
        <taxon>Pentapetalae</taxon>
        <taxon>rosids</taxon>
        <taxon>fabids</taxon>
        <taxon>Rosales</taxon>
        <taxon>Rhamnaceae</taxon>
        <taxon>rhamnoid group</taxon>
        <taxon>Rhamneae</taxon>
        <taxon>Rhamnella</taxon>
    </lineage>
</organism>
<dbReference type="AlphaFoldDB" id="A0A8K0DUT2"/>
<comment type="caution">
    <text evidence="1">The sequence shown here is derived from an EMBL/GenBank/DDBJ whole genome shotgun (WGS) entry which is preliminary data.</text>
</comment>
<dbReference type="OrthoDB" id="1938144at2759"/>
<sequence>MHTRQVSLGPRLNCRWCIHWLSKRLPRLLMQETTKVVIQFDGRFEMDVEGNWIYVDRRTKARSGSNRLSSSRPTMDVDVSGNGISNEEYSIRHNEIEENTIFTLNDGNDIAEDDIALDDDIELDHDRMRDGEQEKMHYIAKVLQDFIRNE</sequence>
<protein>
    <submittedName>
        <fullName evidence="1">Uncharacterized protein</fullName>
    </submittedName>
</protein>
<gene>
    <name evidence="1" type="ORF">FNV43_RR21713</name>
</gene>
<keyword evidence="2" id="KW-1185">Reference proteome</keyword>
<accession>A0A8K0DUT2</accession>
<name>A0A8K0DUT2_9ROSA</name>
<evidence type="ECO:0000313" key="2">
    <source>
        <dbReference type="Proteomes" id="UP000796880"/>
    </source>
</evidence>
<dbReference type="Proteomes" id="UP000796880">
    <property type="component" value="Unassembled WGS sequence"/>
</dbReference>
<reference evidence="1" key="1">
    <citation type="submission" date="2020-03" db="EMBL/GenBank/DDBJ databases">
        <title>A high-quality chromosome-level genome assembly of a woody plant with both climbing and erect habits, Rhamnella rubrinervis.</title>
        <authorList>
            <person name="Lu Z."/>
            <person name="Yang Y."/>
            <person name="Zhu X."/>
            <person name="Sun Y."/>
        </authorList>
    </citation>
    <scope>NUCLEOTIDE SEQUENCE</scope>
    <source>
        <strain evidence="1">BYM</strain>
        <tissue evidence="1">Leaf</tissue>
    </source>
</reference>
<dbReference type="EMBL" id="VOIH02000010">
    <property type="protein sequence ID" value="KAF3434628.1"/>
    <property type="molecule type" value="Genomic_DNA"/>
</dbReference>